<keyword evidence="1" id="KW-0472">Membrane</keyword>
<accession>A0ABY5NKX3</accession>
<dbReference type="EMBL" id="CP091139">
    <property type="protein sequence ID" value="UUT35838.1"/>
    <property type="molecule type" value="Genomic_DNA"/>
</dbReference>
<evidence type="ECO:0000256" key="1">
    <source>
        <dbReference type="SAM" id="Phobius"/>
    </source>
</evidence>
<keyword evidence="1" id="KW-1133">Transmembrane helix</keyword>
<evidence type="ECO:0000313" key="2">
    <source>
        <dbReference type="EMBL" id="UUT35838.1"/>
    </source>
</evidence>
<sequence>MIWEIDDAARTIEGLDAHGRPMPGYAASLGLLPARPGQRVLATLCEAAIALILLLPLLIVALPVLVGAALDPEPQQVLATRSDLIIVLICAAASWFLSIAFIIVRARRCTAAAG</sequence>
<gene>
    <name evidence="2" type="ORF">L2X98_21925</name>
</gene>
<dbReference type="Proteomes" id="UP001054811">
    <property type="component" value="Chromosome"/>
</dbReference>
<feature type="transmembrane region" description="Helical" evidence="1">
    <location>
        <begin position="84"/>
        <end position="104"/>
    </location>
</feature>
<proteinExistence type="predicted"/>
<keyword evidence="1" id="KW-0812">Transmembrane</keyword>
<protein>
    <submittedName>
        <fullName evidence="2">Uncharacterized protein</fullName>
    </submittedName>
</protein>
<keyword evidence="3" id="KW-1185">Reference proteome</keyword>
<evidence type="ECO:0000313" key="3">
    <source>
        <dbReference type="Proteomes" id="UP001054811"/>
    </source>
</evidence>
<organism evidence="2 3">
    <name type="scientific">Microbacterium elymi</name>
    <dbReference type="NCBI Taxonomy" id="2909587"/>
    <lineage>
        <taxon>Bacteria</taxon>
        <taxon>Bacillati</taxon>
        <taxon>Actinomycetota</taxon>
        <taxon>Actinomycetes</taxon>
        <taxon>Micrococcales</taxon>
        <taxon>Microbacteriaceae</taxon>
        <taxon>Microbacterium</taxon>
    </lineage>
</organism>
<dbReference type="RefSeq" id="WP_259612466.1">
    <property type="nucleotide sequence ID" value="NZ_CP091139.2"/>
</dbReference>
<name>A0ABY5NKX3_9MICO</name>
<reference evidence="2" key="1">
    <citation type="submission" date="2022-01" db="EMBL/GenBank/DDBJ databases">
        <title>Microbacterium eymi and Microbacterium rhizovicinus sp. nov., isolated from the rhizospheric soil of Elymus tsukushiensis, a plant native to the Dokdo Islands, Republic of Korea.</title>
        <authorList>
            <person name="Hwang Y.J."/>
        </authorList>
    </citation>
    <scope>NUCLEOTIDE SEQUENCE</scope>
    <source>
        <strain evidence="2">KUDC0405</strain>
    </source>
</reference>
<feature type="transmembrane region" description="Helical" evidence="1">
    <location>
        <begin position="40"/>
        <end position="64"/>
    </location>
</feature>